<proteinExistence type="predicted"/>
<evidence type="ECO:0008006" key="6">
    <source>
        <dbReference type="Google" id="ProtNLM"/>
    </source>
</evidence>
<evidence type="ECO:0000313" key="5">
    <source>
        <dbReference type="Proteomes" id="UP001231189"/>
    </source>
</evidence>
<dbReference type="PROSITE" id="PS50994">
    <property type="entry name" value="INTEGRASE"/>
    <property type="match status" value="1"/>
</dbReference>
<dbReference type="InterPro" id="IPR001584">
    <property type="entry name" value="Integrase_cat-core"/>
</dbReference>
<protein>
    <recommendedName>
        <fullName evidence="6">Polyprotein</fullName>
    </recommendedName>
</protein>
<dbReference type="AlphaFoldDB" id="A0AAD8QV37"/>
<keyword evidence="5" id="KW-1185">Reference proteome</keyword>
<dbReference type="Pfam" id="PF17919">
    <property type="entry name" value="RT_RNaseH_2"/>
    <property type="match status" value="1"/>
</dbReference>
<dbReference type="Proteomes" id="UP001231189">
    <property type="component" value="Unassembled WGS sequence"/>
</dbReference>
<evidence type="ECO:0000256" key="1">
    <source>
        <dbReference type="ARBA" id="ARBA00023268"/>
    </source>
</evidence>
<gene>
    <name evidence="4" type="ORF">QYE76_032070</name>
</gene>
<dbReference type="PANTHER" id="PTHR37984">
    <property type="entry name" value="PROTEIN CBG26694"/>
    <property type="match status" value="1"/>
</dbReference>
<dbReference type="GO" id="GO:0003824">
    <property type="term" value="F:catalytic activity"/>
    <property type="evidence" value="ECO:0007669"/>
    <property type="project" value="UniProtKB-KW"/>
</dbReference>
<feature type="domain" description="Chromo" evidence="2">
    <location>
        <begin position="268"/>
        <end position="317"/>
    </location>
</feature>
<dbReference type="PROSITE" id="PS50013">
    <property type="entry name" value="CHROMO_2"/>
    <property type="match status" value="1"/>
</dbReference>
<keyword evidence="1" id="KW-0511">Multifunctional enzyme</keyword>
<dbReference type="Gene3D" id="2.40.50.40">
    <property type="match status" value="1"/>
</dbReference>
<dbReference type="SUPFAM" id="SSF54160">
    <property type="entry name" value="Chromo domain-like"/>
    <property type="match status" value="1"/>
</dbReference>
<evidence type="ECO:0000259" key="3">
    <source>
        <dbReference type="PROSITE" id="PS50994"/>
    </source>
</evidence>
<evidence type="ECO:0000313" key="4">
    <source>
        <dbReference type="EMBL" id="KAK1608397.1"/>
    </source>
</evidence>
<dbReference type="Gene3D" id="3.30.420.10">
    <property type="entry name" value="Ribonuclease H-like superfamily/Ribonuclease H"/>
    <property type="match status" value="1"/>
</dbReference>
<dbReference type="PANTHER" id="PTHR37984:SF5">
    <property type="entry name" value="PROTEIN NYNRIN-LIKE"/>
    <property type="match status" value="1"/>
</dbReference>
<organism evidence="4 5">
    <name type="scientific">Lolium multiflorum</name>
    <name type="common">Italian ryegrass</name>
    <name type="synonym">Lolium perenne subsp. multiflorum</name>
    <dbReference type="NCBI Taxonomy" id="4521"/>
    <lineage>
        <taxon>Eukaryota</taxon>
        <taxon>Viridiplantae</taxon>
        <taxon>Streptophyta</taxon>
        <taxon>Embryophyta</taxon>
        <taxon>Tracheophyta</taxon>
        <taxon>Spermatophyta</taxon>
        <taxon>Magnoliopsida</taxon>
        <taxon>Liliopsida</taxon>
        <taxon>Poales</taxon>
        <taxon>Poaceae</taxon>
        <taxon>BOP clade</taxon>
        <taxon>Pooideae</taxon>
        <taxon>Poodae</taxon>
        <taxon>Poeae</taxon>
        <taxon>Poeae Chloroplast Group 2 (Poeae type)</taxon>
        <taxon>Loliodinae</taxon>
        <taxon>Loliinae</taxon>
        <taxon>Lolium</taxon>
    </lineage>
</organism>
<dbReference type="Pfam" id="PF00385">
    <property type="entry name" value="Chromo"/>
    <property type="match status" value="1"/>
</dbReference>
<dbReference type="InterPro" id="IPR036397">
    <property type="entry name" value="RNaseH_sf"/>
</dbReference>
<dbReference type="SUPFAM" id="SSF56672">
    <property type="entry name" value="DNA/RNA polymerases"/>
    <property type="match status" value="1"/>
</dbReference>
<dbReference type="InterPro" id="IPR050951">
    <property type="entry name" value="Retrovirus_Pol_polyprotein"/>
</dbReference>
<dbReference type="InterPro" id="IPR043502">
    <property type="entry name" value="DNA/RNA_pol_sf"/>
</dbReference>
<dbReference type="InterPro" id="IPR012337">
    <property type="entry name" value="RNaseH-like_sf"/>
</dbReference>
<dbReference type="InterPro" id="IPR016197">
    <property type="entry name" value="Chromo-like_dom_sf"/>
</dbReference>
<dbReference type="SUPFAM" id="SSF53098">
    <property type="entry name" value="Ribonuclease H-like"/>
    <property type="match status" value="1"/>
</dbReference>
<comment type="caution">
    <text evidence="4">The sequence shown here is derived from an EMBL/GenBank/DDBJ whole genome shotgun (WGS) entry which is preliminary data.</text>
</comment>
<dbReference type="InterPro" id="IPR023780">
    <property type="entry name" value="Chromo_domain"/>
</dbReference>
<dbReference type="InterPro" id="IPR041577">
    <property type="entry name" value="RT_RNaseH_2"/>
</dbReference>
<dbReference type="InterPro" id="IPR056924">
    <property type="entry name" value="SH3_Tf2-1"/>
</dbReference>
<name>A0AAD8QV37_LOLMU</name>
<reference evidence="4" key="1">
    <citation type="submission" date="2023-07" db="EMBL/GenBank/DDBJ databases">
        <title>A chromosome-level genome assembly of Lolium multiflorum.</title>
        <authorList>
            <person name="Chen Y."/>
            <person name="Copetti D."/>
            <person name="Kolliker R."/>
            <person name="Studer B."/>
        </authorList>
    </citation>
    <scope>NUCLEOTIDE SEQUENCE</scope>
    <source>
        <strain evidence="4">02402/16</strain>
        <tissue evidence="4">Leaf</tissue>
    </source>
</reference>
<dbReference type="InterPro" id="IPR000953">
    <property type="entry name" value="Chromo/chromo_shadow_dom"/>
</dbReference>
<dbReference type="Pfam" id="PF24626">
    <property type="entry name" value="SH3_Tf2-1"/>
    <property type="match status" value="1"/>
</dbReference>
<dbReference type="GO" id="GO:0015074">
    <property type="term" value="P:DNA integration"/>
    <property type="evidence" value="ECO:0007669"/>
    <property type="project" value="InterPro"/>
</dbReference>
<dbReference type="GO" id="GO:0003676">
    <property type="term" value="F:nucleic acid binding"/>
    <property type="evidence" value="ECO:0007669"/>
    <property type="project" value="InterPro"/>
</dbReference>
<dbReference type="EMBL" id="JAUUTY010000007">
    <property type="protein sequence ID" value="KAK1608397.1"/>
    <property type="molecule type" value="Genomic_DNA"/>
</dbReference>
<dbReference type="Gene3D" id="3.10.20.370">
    <property type="match status" value="1"/>
</dbReference>
<feature type="domain" description="Integrase catalytic" evidence="3">
    <location>
        <begin position="40"/>
        <end position="220"/>
    </location>
</feature>
<evidence type="ECO:0000259" key="2">
    <source>
        <dbReference type="PROSITE" id="PS50013"/>
    </source>
</evidence>
<sequence length="336" mass="38371">MSSTPVLQLPDFQKQFVVETDACDLGIGAVLMQDQHPLAFLSKPLSSTHRQLSIYEKEFLALLMAVERWRPYLQRGFDVILVVVDRFTKYSHFVPLRHPFTAPKVARVFVDNVVKLHGMPHSITSDRDCIFTSHFWKKLFAAVGTKLQYTTAYHPQTDGQKLLKWMKIYADTKRSERVFEVGDKVLLKLQPYAQATVVNRKYPKLAYKHFGPYKVLERIGQVAYRLELPPSSQVHNVFHVSQIKEFRDDYSPVFAHLPKTPVLDVLDTLPEKILDRRLVKKGNAAIPQVLVKWTNVPEDSATWENWETLKVKFPTVLTWGQASSSGGGPVTPDGVT</sequence>
<accession>A0AAD8QV37</accession>